<dbReference type="Proteomes" id="UP000230233">
    <property type="component" value="Chromosome II"/>
</dbReference>
<gene>
    <name evidence="1" type="primary">Cnig_chr_II.g6459</name>
    <name evidence="1" type="ORF">B9Z55_006459</name>
</gene>
<organism evidence="1 2">
    <name type="scientific">Caenorhabditis nigoni</name>
    <dbReference type="NCBI Taxonomy" id="1611254"/>
    <lineage>
        <taxon>Eukaryota</taxon>
        <taxon>Metazoa</taxon>
        <taxon>Ecdysozoa</taxon>
        <taxon>Nematoda</taxon>
        <taxon>Chromadorea</taxon>
        <taxon>Rhabditida</taxon>
        <taxon>Rhabditina</taxon>
        <taxon>Rhabditomorpha</taxon>
        <taxon>Rhabditoidea</taxon>
        <taxon>Rhabditidae</taxon>
        <taxon>Peloderinae</taxon>
        <taxon>Caenorhabditis</taxon>
    </lineage>
</organism>
<keyword evidence="2" id="KW-1185">Reference proteome</keyword>
<name>A0A2G5V585_9PELO</name>
<evidence type="ECO:0000313" key="2">
    <source>
        <dbReference type="Proteomes" id="UP000230233"/>
    </source>
</evidence>
<dbReference type="PANTHER" id="PTHR47921">
    <property type="entry name" value="PROTEIN CBG14847-RELATED"/>
    <property type="match status" value="1"/>
</dbReference>
<protein>
    <recommendedName>
        <fullName evidence="3">C6 domain-containing protein</fullName>
    </recommendedName>
</protein>
<dbReference type="PANTHER" id="PTHR47921:SF4">
    <property type="entry name" value="C6 DOMAIN-CONTAINING PROTEIN-RELATED"/>
    <property type="match status" value="1"/>
</dbReference>
<dbReference type="EMBL" id="PDUG01000002">
    <property type="protein sequence ID" value="PIC46943.1"/>
    <property type="molecule type" value="Genomic_DNA"/>
</dbReference>
<sequence>MVILKKKKIYSQKEMIGYIIFAYFVKMTLTCIPTQNVDACSVCKKIYNTGCQGYGTPSVTNWCTPEADVPVTYTLEEPGYSVGYFDLTVKSCVTTLSCPSGTVNWYIIEMMSAETPGNNLGVLPTTAFCAESGPEAGVWYVDIDAHVWQTSQITCKNT</sequence>
<dbReference type="Pfam" id="PF03380">
    <property type="entry name" value="DUF282"/>
    <property type="match status" value="1"/>
</dbReference>
<reference evidence="2" key="1">
    <citation type="submission" date="2017-10" db="EMBL/GenBank/DDBJ databases">
        <title>Rapid genome shrinkage in a self-fertile nematode reveals novel sperm competition proteins.</title>
        <authorList>
            <person name="Yin D."/>
            <person name="Schwarz E.M."/>
            <person name="Thomas C.G."/>
            <person name="Felde R.L."/>
            <person name="Korf I.F."/>
            <person name="Cutter A.D."/>
            <person name="Schartner C.M."/>
            <person name="Ralston E.J."/>
            <person name="Meyer B.J."/>
            <person name="Haag E.S."/>
        </authorList>
    </citation>
    <scope>NUCLEOTIDE SEQUENCE [LARGE SCALE GENOMIC DNA]</scope>
    <source>
        <strain evidence="2">JU1422</strain>
    </source>
</reference>
<dbReference type="InterPro" id="IPR005044">
    <property type="entry name" value="DUF282_CAE_spp"/>
</dbReference>
<proteinExistence type="predicted"/>
<accession>A0A2G5V585</accession>
<evidence type="ECO:0008006" key="3">
    <source>
        <dbReference type="Google" id="ProtNLM"/>
    </source>
</evidence>
<evidence type="ECO:0000313" key="1">
    <source>
        <dbReference type="EMBL" id="PIC46943.1"/>
    </source>
</evidence>
<dbReference type="AlphaFoldDB" id="A0A2G5V585"/>
<dbReference type="OrthoDB" id="5789930at2759"/>
<comment type="caution">
    <text evidence="1">The sequence shown here is derived from an EMBL/GenBank/DDBJ whole genome shotgun (WGS) entry which is preliminary data.</text>
</comment>